<evidence type="ECO:0000313" key="5">
    <source>
        <dbReference type="Proteomes" id="UP000799770"/>
    </source>
</evidence>
<gene>
    <name evidence="4" type="ORF">BDV96DRAFT_644609</name>
</gene>
<reference evidence="4" key="1">
    <citation type="journal article" date="2020" name="Stud. Mycol.">
        <title>101 Dothideomycetes genomes: a test case for predicting lifestyles and emergence of pathogens.</title>
        <authorList>
            <person name="Haridas S."/>
            <person name="Albert R."/>
            <person name="Binder M."/>
            <person name="Bloem J."/>
            <person name="Labutti K."/>
            <person name="Salamov A."/>
            <person name="Andreopoulos B."/>
            <person name="Baker S."/>
            <person name="Barry K."/>
            <person name="Bills G."/>
            <person name="Bluhm B."/>
            <person name="Cannon C."/>
            <person name="Castanera R."/>
            <person name="Culley D."/>
            <person name="Daum C."/>
            <person name="Ezra D."/>
            <person name="Gonzalez J."/>
            <person name="Henrissat B."/>
            <person name="Kuo A."/>
            <person name="Liang C."/>
            <person name="Lipzen A."/>
            <person name="Lutzoni F."/>
            <person name="Magnuson J."/>
            <person name="Mondo S."/>
            <person name="Nolan M."/>
            <person name="Ohm R."/>
            <person name="Pangilinan J."/>
            <person name="Park H.-J."/>
            <person name="Ramirez L."/>
            <person name="Alfaro M."/>
            <person name="Sun H."/>
            <person name="Tritt A."/>
            <person name="Yoshinaga Y."/>
            <person name="Zwiers L.-H."/>
            <person name="Turgeon B."/>
            <person name="Goodwin S."/>
            <person name="Spatafora J."/>
            <person name="Crous P."/>
            <person name="Grigoriev I."/>
        </authorList>
    </citation>
    <scope>NUCLEOTIDE SEQUENCE</scope>
    <source>
        <strain evidence="4">CBS 627.86</strain>
    </source>
</reference>
<sequence length="306" mass="34285">MPPSSPQSLVDCNLGFDLSNLEGKTAVVTGGANGIGEAYVQALVRARAFVYFGDINVDDGHRLASELLNTEFVPCDVTNWDDQMRLFQEAASQSPSRRIDYVVANAGISAKDEVFSFESEGPTKPTLKMLDVNLIGSLYTTKIATHYFINQHGQEQSTEQHDTCLVLISSGAGYFDVPRTPQYCASKWAMRGIMHALRRTVYYYSSRVNIIALWYVKTKILPEETFQHVARSGVEFAKMEDASECLLRILSDKSINGKALFIAARKWALRGYIDLDLDEYWDRDLLDEIRKDQIVSAPVEAGLFVE</sequence>
<dbReference type="PANTHER" id="PTHR43180:SF31">
    <property type="entry name" value="CHAIN DEHYDROGENASE_REDUCTASE, PUTATIVE (AFU_ORTHOLOGUE AFUA_2G16570)-RELATED"/>
    <property type="match status" value="1"/>
</dbReference>
<organism evidence="4 5">
    <name type="scientific">Lophiotrema nucula</name>
    <dbReference type="NCBI Taxonomy" id="690887"/>
    <lineage>
        <taxon>Eukaryota</taxon>
        <taxon>Fungi</taxon>
        <taxon>Dikarya</taxon>
        <taxon>Ascomycota</taxon>
        <taxon>Pezizomycotina</taxon>
        <taxon>Dothideomycetes</taxon>
        <taxon>Pleosporomycetidae</taxon>
        <taxon>Pleosporales</taxon>
        <taxon>Lophiotremataceae</taxon>
        <taxon>Lophiotrema</taxon>
    </lineage>
</organism>
<keyword evidence="5" id="KW-1185">Reference proteome</keyword>
<dbReference type="Gene3D" id="3.40.50.720">
    <property type="entry name" value="NAD(P)-binding Rossmann-like Domain"/>
    <property type="match status" value="1"/>
</dbReference>
<name>A0A6A5ZEL8_9PLEO</name>
<dbReference type="OrthoDB" id="5371740at2759"/>
<dbReference type="Proteomes" id="UP000799770">
    <property type="component" value="Unassembled WGS sequence"/>
</dbReference>
<comment type="similarity">
    <text evidence="1">Belongs to the short-chain dehydrogenases/reductases (SDR) family.</text>
</comment>
<dbReference type="InterPro" id="IPR020904">
    <property type="entry name" value="Sc_DH/Rdtase_CS"/>
</dbReference>
<keyword evidence="3" id="KW-0560">Oxidoreductase</keyword>
<dbReference type="PRINTS" id="PR00081">
    <property type="entry name" value="GDHRDH"/>
</dbReference>
<evidence type="ECO:0000256" key="3">
    <source>
        <dbReference type="ARBA" id="ARBA00023002"/>
    </source>
</evidence>
<evidence type="ECO:0000313" key="4">
    <source>
        <dbReference type="EMBL" id="KAF2117177.1"/>
    </source>
</evidence>
<accession>A0A6A5ZEL8</accession>
<dbReference type="EMBL" id="ML977319">
    <property type="protein sequence ID" value="KAF2117177.1"/>
    <property type="molecule type" value="Genomic_DNA"/>
</dbReference>
<dbReference type="SUPFAM" id="SSF51735">
    <property type="entry name" value="NAD(P)-binding Rossmann-fold domains"/>
    <property type="match status" value="1"/>
</dbReference>
<dbReference type="InterPro" id="IPR036291">
    <property type="entry name" value="NAD(P)-bd_dom_sf"/>
</dbReference>
<protein>
    <submittedName>
        <fullName evidence="4">Putative short chain dehydrogenase/ reductase</fullName>
    </submittedName>
</protein>
<evidence type="ECO:0000256" key="2">
    <source>
        <dbReference type="ARBA" id="ARBA00022857"/>
    </source>
</evidence>
<dbReference type="Pfam" id="PF00106">
    <property type="entry name" value="adh_short"/>
    <property type="match status" value="1"/>
</dbReference>
<keyword evidence="2" id="KW-0521">NADP</keyword>
<evidence type="ECO:0000256" key="1">
    <source>
        <dbReference type="ARBA" id="ARBA00006484"/>
    </source>
</evidence>
<dbReference type="PANTHER" id="PTHR43180">
    <property type="entry name" value="3-OXOACYL-(ACYL-CARRIER-PROTEIN) REDUCTASE (AFU_ORTHOLOGUE AFUA_6G11210)"/>
    <property type="match status" value="1"/>
</dbReference>
<dbReference type="AlphaFoldDB" id="A0A6A5ZEL8"/>
<dbReference type="PROSITE" id="PS00061">
    <property type="entry name" value="ADH_SHORT"/>
    <property type="match status" value="1"/>
</dbReference>
<dbReference type="GO" id="GO:0016491">
    <property type="term" value="F:oxidoreductase activity"/>
    <property type="evidence" value="ECO:0007669"/>
    <property type="project" value="UniProtKB-KW"/>
</dbReference>
<proteinExistence type="inferred from homology"/>
<dbReference type="InterPro" id="IPR002347">
    <property type="entry name" value="SDR_fam"/>
</dbReference>